<evidence type="ECO:0000313" key="2">
    <source>
        <dbReference type="EMBL" id="CBI09388.1"/>
    </source>
</evidence>
<sequence>MALTRQCELLDVNRATVYAHRAEPLPLDASELALMQLIDEEYTRHPFYGSRRMVVYLRRMNHVINRKRVQRLMGVLGLQGMAPGPNTSKPHPENKIYPYLLRGLAITRPNQVWSTDITYGTPSQRSPPAWG</sequence>
<dbReference type="PANTHER" id="PTHR46889">
    <property type="entry name" value="TRANSPOSASE INSF FOR INSERTION SEQUENCE IS3B-RELATED"/>
    <property type="match status" value="1"/>
</dbReference>
<gene>
    <name evidence="2" type="ORF">CARN7_0116</name>
</gene>
<comment type="caution">
    <text evidence="2">The sequence shown here is derived from an EMBL/GenBank/DDBJ whole genome shotgun (WGS) entry which is preliminary data.</text>
</comment>
<name>E6QQ67_9ZZZZ</name>
<dbReference type="InterPro" id="IPR025948">
    <property type="entry name" value="HTH-like_dom"/>
</dbReference>
<dbReference type="AlphaFoldDB" id="E6QQ67"/>
<dbReference type="Pfam" id="PF13276">
    <property type="entry name" value="HTH_21"/>
    <property type="match status" value="1"/>
</dbReference>
<accession>E6QQ67</accession>
<proteinExistence type="predicted"/>
<reference evidence="2" key="1">
    <citation type="submission" date="2009-10" db="EMBL/GenBank/DDBJ databases">
        <title>Diversity of trophic interactions inside an arsenic-rich microbial ecosystem.</title>
        <authorList>
            <person name="Bertin P.N."/>
            <person name="Heinrich-Salmeron A."/>
            <person name="Pelletier E."/>
            <person name="Goulhen-Chollet F."/>
            <person name="Arsene-Ploetze F."/>
            <person name="Gallien S."/>
            <person name="Calteau A."/>
            <person name="Vallenet D."/>
            <person name="Casiot C."/>
            <person name="Chane-Woon-Ming B."/>
            <person name="Giloteaux L."/>
            <person name="Barakat M."/>
            <person name="Bonnefoy V."/>
            <person name="Bruneel O."/>
            <person name="Chandler M."/>
            <person name="Cleiss J."/>
            <person name="Duran R."/>
            <person name="Elbaz-Poulichet F."/>
            <person name="Fonknechten N."/>
            <person name="Lauga B."/>
            <person name="Mornico D."/>
            <person name="Ortet P."/>
            <person name="Schaeffer C."/>
            <person name="Siguier P."/>
            <person name="Alexander Thil Smith A."/>
            <person name="Van Dorsselaer A."/>
            <person name="Weissenbach J."/>
            <person name="Medigue C."/>
            <person name="Le Paslier D."/>
        </authorList>
    </citation>
    <scope>NUCLEOTIDE SEQUENCE</scope>
</reference>
<organism evidence="2">
    <name type="scientific">mine drainage metagenome</name>
    <dbReference type="NCBI Taxonomy" id="410659"/>
    <lineage>
        <taxon>unclassified sequences</taxon>
        <taxon>metagenomes</taxon>
        <taxon>ecological metagenomes</taxon>
    </lineage>
</organism>
<evidence type="ECO:0000259" key="1">
    <source>
        <dbReference type="Pfam" id="PF13276"/>
    </source>
</evidence>
<dbReference type="EMBL" id="CABR01000031">
    <property type="protein sequence ID" value="CBI09388.1"/>
    <property type="molecule type" value="Genomic_DNA"/>
</dbReference>
<feature type="domain" description="HTH-like" evidence="1">
    <location>
        <begin position="31"/>
        <end position="80"/>
    </location>
</feature>
<dbReference type="PANTHER" id="PTHR46889:SF5">
    <property type="entry name" value="INTEGRASE PROTEIN"/>
    <property type="match status" value="1"/>
</dbReference>
<protein>
    <submittedName>
        <fullName evidence="2">Integrase, catalytic region</fullName>
    </submittedName>
</protein>
<dbReference type="InterPro" id="IPR050900">
    <property type="entry name" value="Transposase_IS3/IS150/IS904"/>
</dbReference>